<name>A0A392VP75_9FABA</name>
<dbReference type="Proteomes" id="UP000265520">
    <property type="component" value="Unassembled WGS sequence"/>
</dbReference>
<comment type="caution">
    <text evidence="1">The sequence shown here is derived from an EMBL/GenBank/DDBJ whole genome shotgun (WGS) entry which is preliminary data.</text>
</comment>
<dbReference type="AlphaFoldDB" id="A0A392VP75"/>
<sequence length="69" mass="7829">VEGSRLASSVGRKGIMPMNVEFKALHVTIVRSWVIMPEIAVPQERDHQRAQHKELDPLLRAVSTAWARK</sequence>
<evidence type="ECO:0000313" key="2">
    <source>
        <dbReference type="Proteomes" id="UP000265520"/>
    </source>
</evidence>
<accession>A0A392VP75</accession>
<proteinExistence type="predicted"/>
<dbReference type="EMBL" id="LXQA011187492">
    <property type="protein sequence ID" value="MCI88220.1"/>
    <property type="molecule type" value="Genomic_DNA"/>
</dbReference>
<keyword evidence="2" id="KW-1185">Reference proteome</keyword>
<reference evidence="1 2" key="1">
    <citation type="journal article" date="2018" name="Front. Plant Sci.">
        <title>Red Clover (Trifolium pratense) and Zigzag Clover (T. medium) - A Picture of Genomic Similarities and Differences.</title>
        <authorList>
            <person name="Dluhosova J."/>
            <person name="Istvanek J."/>
            <person name="Nedelnik J."/>
            <person name="Repkova J."/>
        </authorList>
    </citation>
    <scope>NUCLEOTIDE SEQUENCE [LARGE SCALE GENOMIC DNA]</scope>
    <source>
        <strain evidence="2">cv. 10/8</strain>
        <tissue evidence="1">Leaf</tissue>
    </source>
</reference>
<protein>
    <submittedName>
        <fullName evidence="1">Uncharacterized protein</fullName>
    </submittedName>
</protein>
<evidence type="ECO:0000313" key="1">
    <source>
        <dbReference type="EMBL" id="MCI88220.1"/>
    </source>
</evidence>
<feature type="non-terminal residue" evidence="1">
    <location>
        <position position="1"/>
    </location>
</feature>
<organism evidence="1 2">
    <name type="scientific">Trifolium medium</name>
    <dbReference type="NCBI Taxonomy" id="97028"/>
    <lineage>
        <taxon>Eukaryota</taxon>
        <taxon>Viridiplantae</taxon>
        <taxon>Streptophyta</taxon>
        <taxon>Embryophyta</taxon>
        <taxon>Tracheophyta</taxon>
        <taxon>Spermatophyta</taxon>
        <taxon>Magnoliopsida</taxon>
        <taxon>eudicotyledons</taxon>
        <taxon>Gunneridae</taxon>
        <taxon>Pentapetalae</taxon>
        <taxon>rosids</taxon>
        <taxon>fabids</taxon>
        <taxon>Fabales</taxon>
        <taxon>Fabaceae</taxon>
        <taxon>Papilionoideae</taxon>
        <taxon>50 kb inversion clade</taxon>
        <taxon>NPAAA clade</taxon>
        <taxon>Hologalegina</taxon>
        <taxon>IRL clade</taxon>
        <taxon>Trifolieae</taxon>
        <taxon>Trifolium</taxon>
    </lineage>
</organism>